<gene>
    <name evidence="4" type="ORF">KP79_PYT13539</name>
</gene>
<dbReference type="PRINTS" id="PR00449">
    <property type="entry name" value="RASTRNSFRMNG"/>
</dbReference>
<dbReference type="PANTHER" id="PTHR45775:SF6">
    <property type="entry name" value="RAD, GEM_KIR FAMILY MEMBER 2, ISOFORM C"/>
    <property type="match status" value="1"/>
</dbReference>
<dbReference type="PROSITE" id="PS51419">
    <property type="entry name" value="RAB"/>
    <property type="match status" value="1"/>
</dbReference>
<dbReference type="PANTHER" id="PTHR45775">
    <property type="entry name" value="RAD, GEM/KIR FAMILY MEMBER 2, ISOFORM C"/>
    <property type="match status" value="1"/>
</dbReference>
<feature type="compositionally biased region" description="Basic and acidic residues" evidence="3">
    <location>
        <begin position="125"/>
        <end position="138"/>
    </location>
</feature>
<dbReference type="GO" id="GO:0003924">
    <property type="term" value="F:GTPase activity"/>
    <property type="evidence" value="ECO:0007669"/>
    <property type="project" value="InterPro"/>
</dbReference>
<dbReference type="GO" id="GO:0005886">
    <property type="term" value="C:plasma membrane"/>
    <property type="evidence" value="ECO:0007669"/>
    <property type="project" value="TreeGrafter"/>
</dbReference>
<feature type="compositionally biased region" description="Polar residues" evidence="3">
    <location>
        <begin position="108"/>
        <end position="121"/>
    </location>
</feature>
<dbReference type="SMART" id="SM00175">
    <property type="entry name" value="RAB"/>
    <property type="match status" value="1"/>
</dbReference>
<dbReference type="GO" id="GO:0005525">
    <property type="term" value="F:GTP binding"/>
    <property type="evidence" value="ECO:0007669"/>
    <property type="project" value="InterPro"/>
</dbReference>
<feature type="compositionally biased region" description="Basic and acidic residues" evidence="3">
    <location>
        <begin position="1"/>
        <end position="11"/>
    </location>
</feature>
<dbReference type="SMART" id="SM00174">
    <property type="entry name" value="RHO"/>
    <property type="match status" value="1"/>
</dbReference>
<feature type="region of interest" description="Disordered" evidence="3">
    <location>
        <begin position="1"/>
        <end position="191"/>
    </location>
</feature>
<evidence type="ECO:0000256" key="1">
    <source>
        <dbReference type="ARBA" id="ARBA00008846"/>
    </source>
</evidence>
<proteinExistence type="inferred from homology"/>
<dbReference type="InterPro" id="IPR051641">
    <property type="entry name" value="RGK_GTP-binding_reg"/>
</dbReference>
<dbReference type="OrthoDB" id="5239715at2759"/>
<dbReference type="SUPFAM" id="SSF52540">
    <property type="entry name" value="P-loop containing nucleoside triphosphate hydrolases"/>
    <property type="match status" value="1"/>
</dbReference>
<dbReference type="STRING" id="6573.A0A210Q3P6"/>
<feature type="compositionally biased region" description="Low complexity" evidence="3">
    <location>
        <begin position="44"/>
        <end position="62"/>
    </location>
</feature>
<dbReference type="SMART" id="SM00173">
    <property type="entry name" value="RAS"/>
    <property type="match status" value="1"/>
</dbReference>
<dbReference type="PROSITE" id="PS51421">
    <property type="entry name" value="RAS"/>
    <property type="match status" value="1"/>
</dbReference>
<evidence type="ECO:0000313" key="5">
    <source>
        <dbReference type="Proteomes" id="UP000242188"/>
    </source>
</evidence>
<dbReference type="InterPro" id="IPR027417">
    <property type="entry name" value="P-loop_NTPase"/>
</dbReference>
<feature type="compositionally biased region" description="Polar residues" evidence="3">
    <location>
        <begin position="63"/>
        <end position="75"/>
    </location>
</feature>
<organism evidence="4 5">
    <name type="scientific">Mizuhopecten yessoensis</name>
    <name type="common">Japanese scallop</name>
    <name type="synonym">Patinopecten yessoensis</name>
    <dbReference type="NCBI Taxonomy" id="6573"/>
    <lineage>
        <taxon>Eukaryota</taxon>
        <taxon>Metazoa</taxon>
        <taxon>Spiralia</taxon>
        <taxon>Lophotrochozoa</taxon>
        <taxon>Mollusca</taxon>
        <taxon>Bivalvia</taxon>
        <taxon>Autobranchia</taxon>
        <taxon>Pteriomorphia</taxon>
        <taxon>Pectinida</taxon>
        <taxon>Pectinoidea</taxon>
        <taxon>Pectinidae</taxon>
        <taxon>Mizuhopecten</taxon>
    </lineage>
</organism>
<evidence type="ECO:0000256" key="3">
    <source>
        <dbReference type="SAM" id="MobiDB-lite"/>
    </source>
</evidence>
<dbReference type="GO" id="GO:0005246">
    <property type="term" value="F:calcium channel regulator activity"/>
    <property type="evidence" value="ECO:0007669"/>
    <property type="project" value="TreeGrafter"/>
</dbReference>
<dbReference type="AlphaFoldDB" id="A0A210Q3P6"/>
<keyword evidence="2" id="KW-0597">Phosphoprotein</keyword>
<reference evidence="4 5" key="1">
    <citation type="journal article" date="2017" name="Nat. Ecol. Evol.">
        <title>Scallop genome provides insights into evolution of bilaterian karyotype and development.</title>
        <authorList>
            <person name="Wang S."/>
            <person name="Zhang J."/>
            <person name="Jiao W."/>
            <person name="Li J."/>
            <person name="Xun X."/>
            <person name="Sun Y."/>
            <person name="Guo X."/>
            <person name="Huan P."/>
            <person name="Dong B."/>
            <person name="Zhang L."/>
            <person name="Hu X."/>
            <person name="Sun X."/>
            <person name="Wang J."/>
            <person name="Zhao C."/>
            <person name="Wang Y."/>
            <person name="Wang D."/>
            <person name="Huang X."/>
            <person name="Wang R."/>
            <person name="Lv J."/>
            <person name="Li Y."/>
            <person name="Zhang Z."/>
            <person name="Liu B."/>
            <person name="Lu W."/>
            <person name="Hui Y."/>
            <person name="Liang J."/>
            <person name="Zhou Z."/>
            <person name="Hou R."/>
            <person name="Li X."/>
            <person name="Liu Y."/>
            <person name="Li H."/>
            <person name="Ning X."/>
            <person name="Lin Y."/>
            <person name="Zhao L."/>
            <person name="Xing Q."/>
            <person name="Dou J."/>
            <person name="Li Y."/>
            <person name="Mao J."/>
            <person name="Guo H."/>
            <person name="Dou H."/>
            <person name="Li T."/>
            <person name="Mu C."/>
            <person name="Jiang W."/>
            <person name="Fu Q."/>
            <person name="Fu X."/>
            <person name="Miao Y."/>
            <person name="Liu J."/>
            <person name="Yu Q."/>
            <person name="Li R."/>
            <person name="Liao H."/>
            <person name="Li X."/>
            <person name="Kong Y."/>
            <person name="Jiang Z."/>
            <person name="Chourrout D."/>
            <person name="Li R."/>
            <person name="Bao Z."/>
        </authorList>
    </citation>
    <scope>NUCLEOTIDE SEQUENCE [LARGE SCALE GENOMIC DNA]</scope>
    <source>
        <strain evidence="4 5">PY_sf001</strain>
    </source>
</reference>
<comment type="caution">
    <text evidence="4">The sequence shown here is derived from an EMBL/GenBank/DDBJ whole genome shotgun (WGS) entry which is preliminary data.</text>
</comment>
<accession>A0A210Q3P6</accession>
<dbReference type="Gene3D" id="3.40.50.300">
    <property type="entry name" value="P-loop containing nucleotide triphosphate hydrolases"/>
    <property type="match status" value="1"/>
</dbReference>
<dbReference type="EMBL" id="NEDP02005124">
    <property type="protein sequence ID" value="OWF43335.1"/>
    <property type="molecule type" value="Genomic_DNA"/>
</dbReference>
<dbReference type="InterPro" id="IPR001806">
    <property type="entry name" value="Small_GTPase"/>
</dbReference>
<dbReference type="Pfam" id="PF00071">
    <property type="entry name" value="Ras"/>
    <property type="match status" value="1"/>
</dbReference>
<evidence type="ECO:0000313" key="4">
    <source>
        <dbReference type="EMBL" id="OWF43335.1"/>
    </source>
</evidence>
<comment type="similarity">
    <text evidence="1">Belongs to the small GTPase superfamily. RGK family.</text>
</comment>
<sequence length="420" mass="46503">MTVERNCENLSKKSARSQKSYTRSHHRQMLSEESMTDSTGHLKPGYPSSGHHGSQSSGLQPGYHSSNHLQPGNHVSHSRAGSFKVAGELRSRQNVPETRQIKDDNSRRGSVTSGTQPSYLSVSFDDVRDGRENKDASIRRVRSFKTTSKGVVNRGDSFRKKGGRNSGSTNATHSRDNVGHGGGSTRSFPLMTPRVTTQTSQSGNASYFKVLVLGATGVGKSSITQQFMTSEYVAFDNSMDRDEEENTVSVLLNGEESTLECTDGLDPEYDLEDFRADAYIVVFSIAHRDTFVAATNILNELLYDIGTDRTTILVGNKADLVRKRKVTTEEALDVALQYDAKYTETSAALNHHVDELLVGMLSQIRFKLNPTLPEPVLAVESRKPTISRMSFKGPFDLLSRLFGRGSRKGRKRNDIRTSQR</sequence>
<protein>
    <submittedName>
        <fullName evidence="4">GTP-binding protein GEM</fullName>
    </submittedName>
</protein>
<keyword evidence="5" id="KW-1185">Reference proteome</keyword>
<name>A0A210Q3P6_MIZYE</name>
<dbReference type="Proteomes" id="UP000242188">
    <property type="component" value="Unassembled WGS sequence"/>
</dbReference>
<evidence type="ECO:0000256" key="2">
    <source>
        <dbReference type="ARBA" id="ARBA00022553"/>
    </source>
</evidence>